<keyword evidence="5" id="KW-0256">Endoplasmic reticulum</keyword>
<reference evidence="12" key="1">
    <citation type="submission" date="2014-05" db="EMBL/GenBank/DDBJ databases">
        <title>The genome and life-stage specific transcriptomes of Globodera pallida elucidate key aspects of plant parasitism by a cyst nematode.</title>
        <authorList>
            <person name="Cotton J.A."/>
            <person name="Lilley C.J."/>
            <person name="Jones L.M."/>
            <person name="Kikuchi T."/>
            <person name="Reid A.J."/>
            <person name="Thorpe P."/>
            <person name="Tsai I.J."/>
            <person name="Beasley H."/>
            <person name="Blok V."/>
            <person name="Cock P.J.A."/>
            <person name="Van den Akker S.E."/>
            <person name="Holroyd N."/>
            <person name="Hunt M."/>
            <person name="Mantelin S."/>
            <person name="Naghra H."/>
            <person name="Pain A."/>
            <person name="Palomares-Rius J.E."/>
            <person name="Zarowiecki M."/>
            <person name="Berriman M."/>
            <person name="Jones J.T."/>
            <person name="Urwin P.E."/>
        </authorList>
    </citation>
    <scope>NUCLEOTIDE SEQUENCE [LARGE SCALE GENOMIC DNA]</scope>
    <source>
        <strain evidence="12">Lindley</strain>
    </source>
</reference>
<dbReference type="SUPFAM" id="SSF48264">
    <property type="entry name" value="Cytochrome P450"/>
    <property type="match status" value="1"/>
</dbReference>
<evidence type="ECO:0000256" key="4">
    <source>
        <dbReference type="ARBA" id="ARBA00022617"/>
    </source>
</evidence>
<comment type="similarity">
    <text evidence="3">Belongs to the cytochrome P450 family.</text>
</comment>
<dbReference type="InterPro" id="IPR002401">
    <property type="entry name" value="Cyt_P450_E_grp-I"/>
</dbReference>
<evidence type="ECO:0000256" key="1">
    <source>
        <dbReference type="ARBA" id="ARBA00001971"/>
    </source>
</evidence>
<dbReference type="GO" id="GO:0020037">
    <property type="term" value="F:heme binding"/>
    <property type="evidence" value="ECO:0007669"/>
    <property type="project" value="InterPro"/>
</dbReference>
<dbReference type="PANTHER" id="PTHR24291:SF189">
    <property type="entry name" value="CYTOCHROME P450 4C3-RELATED"/>
    <property type="match status" value="1"/>
</dbReference>
<keyword evidence="8 11" id="KW-0472">Membrane</keyword>
<evidence type="ECO:0000313" key="12">
    <source>
        <dbReference type="Proteomes" id="UP000050741"/>
    </source>
</evidence>
<dbReference type="InterPro" id="IPR036396">
    <property type="entry name" value="Cyt_P450_sf"/>
</dbReference>
<keyword evidence="6" id="KW-0408">Iron</keyword>
<feature type="coiled-coil region" evidence="9">
    <location>
        <begin position="7"/>
        <end position="34"/>
    </location>
</feature>
<dbReference type="Gene3D" id="1.10.630.10">
    <property type="entry name" value="Cytochrome P450"/>
    <property type="match status" value="1"/>
</dbReference>
<dbReference type="GO" id="GO:0005789">
    <property type="term" value="C:endoplasmic reticulum membrane"/>
    <property type="evidence" value="ECO:0007669"/>
    <property type="project" value="UniProtKB-SubCell"/>
</dbReference>
<proteinExistence type="inferred from homology"/>
<evidence type="ECO:0000256" key="10">
    <source>
        <dbReference type="SAM" id="MobiDB-lite"/>
    </source>
</evidence>
<keyword evidence="9" id="KW-0175">Coiled coil</keyword>
<reference evidence="13" key="2">
    <citation type="submission" date="2016-06" db="UniProtKB">
        <authorList>
            <consortium name="WormBaseParasite"/>
        </authorList>
    </citation>
    <scope>IDENTIFICATION</scope>
</reference>
<evidence type="ECO:0000256" key="11">
    <source>
        <dbReference type="SAM" id="Phobius"/>
    </source>
</evidence>
<dbReference type="AlphaFoldDB" id="A0A183BVZ9"/>
<feature type="transmembrane region" description="Helical" evidence="11">
    <location>
        <begin position="253"/>
        <end position="274"/>
    </location>
</feature>
<protein>
    <submittedName>
        <fullName evidence="13">Cytochrome P450</fullName>
    </submittedName>
</protein>
<keyword evidence="7" id="KW-0560">Oxidoreductase</keyword>
<sequence length="613" mass="71248">MNFEPVNTELFAELKKIRDEKMALELTVKEHKEKLVFFDLKLKQEKAKGDQHALQLQTKKQHIKHLESQLFDQSILKEKNDTYKRRIVASDFYAHLMKNGGDDEAIDKYIKLNGQPDETKFLKLMRNQRDEEIKKNKKLGSEIKKERLERCKREKEVGELRKENEELRKENERSKKRRVDGAGGTSNLAQYQPRPSFGFSFTDPNDKGEVVHAAKNFAFEGDSSVEILSGSDKPSTYSNTKILDQFDPIHLNFLPMASLILLLLPLLVFSILIIRRHFKLRHQFSLIPSPRSFPFLGHMLITKPDIQETVAQIMAMAYLYPSYPRMTAFWIGPAPTVMVYSATLLESITMARQRVVDKLCRTMETKTNYTKLRKQTTDLLPTFHHWAMLRIIDIIQRRQHNPLMWLDTIFNWFGDGKEHSWALKVLHSFTRNVIVERREMRAREGVGTNGNGDERLAFLDLLLEMEQHGELKEQDIQNEVDTFMFEGHDTTSSAVVWALFMLGNHQSIQQRVFDEIQSVCGCDPSEEVSIEQLGKLSYLECCTKEILRLYPSVPFVARCLSTDTTIGGNRIPANTQVLLNIYLVHRDPEHWQNPEVFDPDRSSSVRLYAFLRR</sequence>
<comment type="subcellular location">
    <subcellularLocation>
        <location evidence="2">Endoplasmic reticulum membrane</location>
    </subcellularLocation>
</comment>
<evidence type="ECO:0000256" key="2">
    <source>
        <dbReference type="ARBA" id="ARBA00004586"/>
    </source>
</evidence>
<organism evidence="12 13">
    <name type="scientific">Globodera pallida</name>
    <name type="common">Potato cyst nematode worm</name>
    <name type="synonym">Heterodera pallida</name>
    <dbReference type="NCBI Taxonomy" id="36090"/>
    <lineage>
        <taxon>Eukaryota</taxon>
        <taxon>Metazoa</taxon>
        <taxon>Ecdysozoa</taxon>
        <taxon>Nematoda</taxon>
        <taxon>Chromadorea</taxon>
        <taxon>Rhabditida</taxon>
        <taxon>Tylenchina</taxon>
        <taxon>Tylenchomorpha</taxon>
        <taxon>Tylenchoidea</taxon>
        <taxon>Heteroderidae</taxon>
        <taxon>Heteroderinae</taxon>
        <taxon>Globodera</taxon>
    </lineage>
</organism>
<feature type="compositionally biased region" description="Basic and acidic residues" evidence="10">
    <location>
        <begin position="159"/>
        <end position="173"/>
    </location>
</feature>
<dbReference type="PRINTS" id="PR00463">
    <property type="entry name" value="EP450I"/>
</dbReference>
<keyword evidence="12" id="KW-1185">Reference proteome</keyword>
<dbReference type="PANTHER" id="PTHR24291">
    <property type="entry name" value="CYTOCHROME P450 FAMILY 4"/>
    <property type="match status" value="1"/>
</dbReference>
<dbReference type="GO" id="GO:0004497">
    <property type="term" value="F:monooxygenase activity"/>
    <property type="evidence" value="ECO:0007669"/>
    <property type="project" value="UniProtKB-KW"/>
</dbReference>
<evidence type="ECO:0000256" key="3">
    <source>
        <dbReference type="ARBA" id="ARBA00010617"/>
    </source>
</evidence>
<dbReference type="InterPro" id="IPR050196">
    <property type="entry name" value="Cytochrome_P450_Monoox"/>
</dbReference>
<keyword evidence="4" id="KW-0349">Heme</keyword>
<feature type="region of interest" description="Disordered" evidence="10">
    <location>
        <begin position="159"/>
        <end position="187"/>
    </location>
</feature>
<evidence type="ECO:0000256" key="9">
    <source>
        <dbReference type="SAM" id="Coils"/>
    </source>
</evidence>
<keyword evidence="11" id="KW-0812">Transmembrane</keyword>
<name>A0A183BVZ9_GLOPA</name>
<keyword evidence="4" id="KW-0479">Metal-binding</keyword>
<dbReference type="Proteomes" id="UP000050741">
    <property type="component" value="Unassembled WGS sequence"/>
</dbReference>
<dbReference type="Pfam" id="PF00067">
    <property type="entry name" value="p450"/>
    <property type="match status" value="1"/>
</dbReference>
<comment type="cofactor">
    <cofactor evidence="1">
        <name>heme</name>
        <dbReference type="ChEBI" id="CHEBI:30413"/>
    </cofactor>
</comment>
<dbReference type="GO" id="GO:0016705">
    <property type="term" value="F:oxidoreductase activity, acting on paired donors, with incorporation or reduction of molecular oxygen"/>
    <property type="evidence" value="ECO:0007669"/>
    <property type="project" value="InterPro"/>
</dbReference>
<keyword evidence="11" id="KW-1133">Transmembrane helix</keyword>
<evidence type="ECO:0000256" key="8">
    <source>
        <dbReference type="ARBA" id="ARBA00023136"/>
    </source>
</evidence>
<dbReference type="GO" id="GO:0005506">
    <property type="term" value="F:iron ion binding"/>
    <property type="evidence" value="ECO:0007669"/>
    <property type="project" value="InterPro"/>
</dbReference>
<dbReference type="InterPro" id="IPR001128">
    <property type="entry name" value="Cyt_P450"/>
</dbReference>
<evidence type="ECO:0000313" key="13">
    <source>
        <dbReference type="WBParaSite" id="GPLIN_000478700"/>
    </source>
</evidence>
<evidence type="ECO:0000256" key="5">
    <source>
        <dbReference type="ARBA" id="ARBA00022824"/>
    </source>
</evidence>
<evidence type="ECO:0000256" key="7">
    <source>
        <dbReference type="ARBA" id="ARBA00023033"/>
    </source>
</evidence>
<accession>A0A183BVZ9</accession>
<dbReference type="WBParaSite" id="GPLIN_000478700">
    <property type="protein sequence ID" value="GPLIN_000478700"/>
    <property type="gene ID" value="GPLIN_000478700"/>
</dbReference>
<keyword evidence="7" id="KW-0503">Monooxygenase</keyword>
<evidence type="ECO:0000256" key="6">
    <source>
        <dbReference type="ARBA" id="ARBA00023004"/>
    </source>
</evidence>